<dbReference type="PROSITE" id="PS50088">
    <property type="entry name" value="ANK_REPEAT"/>
    <property type="match status" value="7"/>
</dbReference>
<dbReference type="PANTHER" id="PTHR24170:SF2">
    <property type="entry name" value="ANKYRIN REPEAT DOMAIN-CONTAINING PROTEIN 27"/>
    <property type="match status" value="1"/>
</dbReference>
<dbReference type="Pfam" id="PF12796">
    <property type="entry name" value="Ank_2"/>
    <property type="match status" value="3"/>
</dbReference>
<feature type="repeat" description="ANK" evidence="1">
    <location>
        <begin position="577"/>
        <end position="598"/>
    </location>
</feature>
<dbReference type="InterPro" id="IPR051248">
    <property type="entry name" value="UPF0507/Ank_repeat_27"/>
</dbReference>
<dbReference type="Proteomes" id="UP000027135">
    <property type="component" value="Unassembled WGS sequence"/>
</dbReference>
<dbReference type="GO" id="GO:0005886">
    <property type="term" value="C:plasma membrane"/>
    <property type="evidence" value="ECO:0007669"/>
    <property type="project" value="TreeGrafter"/>
</dbReference>
<dbReference type="SUPFAM" id="SSF48403">
    <property type="entry name" value="Ankyrin repeat"/>
    <property type="match status" value="2"/>
</dbReference>
<evidence type="ECO:0000313" key="4">
    <source>
        <dbReference type="Proteomes" id="UP000027135"/>
    </source>
</evidence>
<dbReference type="PROSITE" id="PS50297">
    <property type="entry name" value="ANK_REP_REGION"/>
    <property type="match status" value="7"/>
</dbReference>
<dbReference type="InterPro" id="IPR037191">
    <property type="entry name" value="VPS9_dom_sf"/>
</dbReference>
<evidence type="ECO:0000256" key="1">
    <source>
        <dbReference type="PROSITE-ProRule" id="PRU00023"/>
    </source>
</evidence>
<organism evidence="3 4">
    <name type="scientific">Zootermopsis nevadensis</name>
    <name type="common">Dampwood termite</name>
    <dbReference type="NCBI Taxonomy" id="136037"/>
    <lineage>
        <taxon>Eukaryota</taxon>
        <taxon>Metazoa</taxon>
        <taxon>Ecdysozoa</taxon>
        <taxon>Arthropoda</taxon>
        <taxon>Hexapoda</taxon>
        <taxon>Insecta</taxon>
        <taxon>Pterygota</taxon>
        <taxon>Neoptera</taxon>
        <taxon>Polyneoptera</taxon>
        <taxon>Dictyoptera</taxon>
        <taxon>Blattodea</taxon>
        <taxon>Blattoidea</taxon>
        <taxon>Termitoidae</taxon>
        <taxon>Termopsidae</taxon>
        <taxon>Zootermopsis</taxon>
    </lineage>
</organism>
<dbReference type="InParanoid" id="A0A067QQD7"/>
<name>A0A067QQD7_ZOONE</name>
<keyword evidence="1" id="KW-0040">ANK repeat</keyword>
<evidence type="ECO:0000313" key="3">
    <source>
        <dbReference type="EMBL" id="KDR10835.1"/>
    </source>
</evidence>
<dbReference type="PANTHER" id="PTHR24170">
    <property type="entry name" value="ANKYRIN REPEAT DOMAIN-CONTAINING PROTEIN 27"/>
    <property type="match status" value="1"/>
</dbReference>
<dbReference type="GO" id="GO:0043005">
    <property type="term" value="C:neuron projection"/>
    <property type="evidence" value="ECO:0007669"/>
    <property type="project" value="TreeGrafter"/>
</dbReference>
<sequence>MESSYDEDLDENSFFQALKVDHNDLFGKAILEGWVICVPRAGSLPKYTLTNEDFFSHILIPSDELPQSHFRTLNDKEVKVCNRLITVEQNDISRPYSTHILFEETFYTNDFLKYKVVCLESPLEQYIDFSCGQSDETRIVTVQTLRDCIDLLWTQSAGRDVIEKMDEAIHNFLSVNSSLELKPLQVQKDIVGTLYVSCLQIALKDARLREKSDKDRHLLENIKLSVETYVHHGIYKKLIKAITACTAYDDACLNKVVRNLSDVQLRDLEVRPDLYETVPQAKRELARIEGYSTVLGKIGCLKRVIASISNSNLETSSGEGMSENIIVADDLLLVIVFIIIKTSLPNWIAHLTYMKQFRFSSCYACHVDEYSFLITTLEAAIEHIRSGILLGPSIPEAQCVYESQNDRDGCDNVNVKTVNSSKNGRSTIIETSCVTYLFDQIRLGNLESAQEILSKSLSSSNAIYSDSRPMKNNGDFLSCLCHPLCSCDKCESLISKSLCDTTPTVHSCDDRGFTALHVACLFGHPLIVDLLLCSGSNKNALDYSGSTPLHYAAARGHQNALLLLLHSGAMISIPDNDGNTPLHLASNNGHEVCVKALLYFAEHTGLKLDANAKNVYGDTPLHHSARWGYEGIVQILLEYGGRPDVENKRHLTPMDNAHNLHVSKLLTTATVPALDFMDDCVKLSSGTVNTPEKKQHGIHPQSTEQMKRVERLLRAIAFGDTRLACFYLGFDGPVSDYSNCEEHPPSNIKSICHPLCICEKCKPDDSGLFEDSLKVDKDILNVSVCNSDGFTPLHIASMHGHTDMMRLLLDAGAQINAVTRTRGVTPLHLACQNQQTQATKLLLQSGKCNPDIQDSRGNTALHYASFTRDPRLVELILKHGPVLDLRNSSGKTPLDEAEEKMA</sequence>
<dbReference type="SMART" id="SM00248">
    <property type="entry name" value="ANK"/>
    <property type="match status" value="7"/>
</dbReference>
<dbReference type="GO" id="GO:0048812">
    <property type="term" value="P:neuron projection morphogenesis"/>
    <property type="evidence" value="ECO:0007669"/>
    <property type="project" value="TreeGrafter"/>
</dbReference>
<dbReference type="Gene3D" id="1.20.1050.80">
    <property type="entry name" value="VPS9 domain"/>
    <property type="match status" value="1"/>
</dbReference>
<feature type="repeat" description="ANK" evidence="1">
    <location>
        <begin position="544"/>
        <end position="576"/>
    </location>
</feature>
<dbReference type="GO" id="GO:0005085">
    <property type="term" value="F:guanyl-nucleotide exchange factor activity"/>
    <property type="evidence" value="ECO:0007669"/>
    <property type="project" value="TreeGrafter"/>
</dbReference>
<feature type="repeat" description="ANK" evidence="1">
    <location>
        <begin position="788"/>
        <end position="820"/>
    </location>
</feature>
<feature type="repeat" description="ANK" evidence="1">
    <location>
        <begin position="822"/>
        <end position="846"/>
    </location>
</feature>
<dbReference type="GO" id="GO:0097422">
    <property type="term" value="C:tubular endosome"/>
    <property type="evidence" value="ECO:0007669"/>
    <property type="project" value="TreeGrafter"/>
</dbReference>
<evidence type="ECO:0000259" key="2">
    <source>
        <dbReference type="PROSITE" id="PS51205"/>
    </source>
</evidence>
<dbReference type="CDD" id="cd22886">
    <property type="entry name" value="ANKRD27_zf2"/>
    <property type="match status" value="1"/>
</dbReference>
<keyword evidence="4" id="KW-1185">Reference proteome</keyword>
<dbReference type="Gene3D" id="1.25.40.20">
    <property type="entry name" value="Ankyrin repeat-containing domain"/>
    <property type="match status" value="4"/>
</dbReference>
<dbReference type="PROSITE" id="PS51205">
    <property type="entry name" value="VPS9"/>
    <property type="match status" value="1"/>
</dbReference>
<dbReference type="SUPFAM" id="SSF109993">
    <property type="entry name" value="VPS9 domain"/>
    <property type="match status" value="1"/>
</dbReference>
<dbReference type="Pfam" id="PF00023">
    <property type="entry name" value="Ank"/>
    <property type="match status" value="1"/>
</dbReference>
<dbReference type="GO" id="GO:0045022">
    <property type="term" value="P:early endosome to late endosome transport"/>
    <property type="evidence" value="ECO:0007669"/>
    <property type="project" value="TreeGrafter"/>
</dbReference>
<dbReference type="PRINTS" id="PR01415">
    <property type="entry name" value="ANKYRIN"/>
</dbReference>
<dbReference type="InterPro" id="IPR036770">
    <property type="entry name" value="Ankyrin_rpt-contain_sf"/>
</dbReference>
<dbReference type="CDD" id="cd22885">
    <property type="entry name" value="ANKRD27_zf1"/>
    <property type="match status" value="1"/>
</dbReference>
<gene>
    <name evidence="3" type="ORF">L798_14817</name>
</gene>
<reference evidence="3 4" key="1">
    <citation type="journal article" date="2014" name="Nat. Commun.">
        <title>Molecular traces of alternative social organization in a termite genome.</title>
        <authorList>
            <person name="Terrapon N."/>
            <person name="Li C."/>
            <person name="Robertson H.M."/>
            <person name="Ji L."/>
            <person name="Meng X."/>
            <person name="Booth W."/>
            <person name="Chen Z."/>
            <person name="Childers C.P."/>
            <person name="Glastad K.M."/>
            <person name="Gokhale K."/>
            <person name="Gowin J."/>
            <person name="Gronenberg W."/>
            <person name="Hermansen R.A."/>
            <person name="Hu H."/>
            <person name="Hunt B.G."/>
            <person name="Huylmans A.K."/>
            <person name="Khalil S.M."/>
            <person name="Mitchell R.D."/>
            <person name="Munoz-Torres M.C."/>
            <person name="Mustard J.A."/>
            <person name="Pan H."/>
            <person name="Reese J.T."/>
            <person name="Scharf M.E."/>
            <person name="Sun F."/>
            <person name="Vogel H."/>
            <person name="Xiao J."/>
            <person name="Yang W."/>
            <person name="Yang Z."/>
            <person name="Yang Z."/>
            <person name="Zhou J."/>
            <person name="Zhu J."/>
            <person name="Brent C.S."/>
            <person name="Elsik C.G."/>
            <person name="Goodisman M.A."/>
            <person name="Liberles D.A."/>
            <person name="Roe R.M."/>
            <person name="Vargo E.L."/>
            <person name="Vilcinskas A."/>
            <person name="Wang J."/>
            <person name="Bornberg-Bauer E."/>
            <person name="Korb J."/>
            <person name="Zhang G."/>
            <person name="Liebig J."/>
        </authorList>
    </citation>
    <scope>NUCLEOTIDE SEQUENCE [LARGE SCALE GENOMIC DNA]</scope>
    <source>
        <tissue evidence="3">Whole organism</tissue>
    </source>
</reference>
<accession>A0A067QQD7</accession>
<dbReference type="OMA" id="WIVCVPR"/>
<feature type="repeat" description="ANK" evidence="1">
    <location>
        <begin position="511"/>
        <end position="543"/>
    </location>
</feature>
<feature type="non-terminal residue" evidence="3">
    <location>
        <position position="902"/>
    </location>
</feature>
<feature type="domain" description="VPS9" evidence="2">
    <location>
        <begin position="247"/>
        <end position="393"/>
    </location>
</feature>
<dbReference type="InterPro" id="IPR003123">
    <property type="entry name" value="VPS9"/>
</dbReference>
<dbReference type="Pfam" id="PF02204">
    <property type="entry name" value="VPS9"/>
    <property type="match status" value="1"/>
</dbReference>
<dbReference type="GO" id="GO:0030133">
    <property type="term" value="C:transport vesicle"/>
    <property type="evidence" value="ECO:0007669"/>
    <property type="project" value="TreeGrafter"/>
</dbReference>
<dbReference type="eggNOG" id="KOG2319">
    <property type="taxonomic scope" value="Eukaryota"/>
</dbReference>
<dbReference type="AlphaFoldDB" id="A0A067QQD7"/>
<dbReference type="GO" id="GO:0005769">
    <property type="term" value="C:early endosome"/>
    <property type="evidence" value="ECO:0007669"/>
    <property type="project" value="TreeGrafter"/>
</dbReference>
<dbReference type="GO" id="GO:0005770">
    <property type="term" value="C:late endosome"/>
    <property type="evidence" value="ECO:0007669"/>
    <property type="project" value="TreeGrafter"/>
</dbReference>
<dbReference type="EMBL" id="KK853134">
    <property type="protein sequence ID" value="KDR10835.1"/>
    <property type="molecule type" value="Genomic_DNA"/>
</dbReference>
<dbReference type="InterPro" id="IPR002110">
    <property type="entry name" value="Ankyrin_rpt"/>
</dbReference>
<proteinExistence type="predicted"/>
<dbReference type="STRING" id="136037.A0A067QQD7"/>
<protein>
    <submittedName>
        <fullName evidence="3">Ankyrin repeat domain-containing protein 27</fullName>
    </submittedName>
</protein>
<feature type="repeat" description="ANK" evidence="1">
    <location>
        <begin position="856"/>
        <end position="888"/>
    </location>
</feature>
<dbReference type="GO" id="GO:0000149">
    <property type="term" value="F:SNARE binding"/>
    <property type="evidence" value="ECO:0007669"/>
    <property type="project" value="TreeGrafter"/>
</dbReference>
<feature type="repeat" description="ANK" evidence="1">
    <location>
        <begin position="616"/>
        <end position="648"/>
    </location>
</feature>